<evidence type="ECO:0000313" key="1">
    <source>
        <dbReference type="EMBL" id="VSC31324.1"/>
    </source>
</evidence>
<gene>
    <name evidence="1" type="ORF">SAMEA3390019_01076</name>
</gene>
<organism evidence="1 2">
    <name type="scientific">Streptococcus pneumoniae</name>
    <dbReference type="NCBI Taxonomy" id="1313"/>
    <lineage>
        <taxon>Bacteria</taxon>
        <taxon>Bacillati</taxon>
        <taxon>Bacillota</taxon>
        <taxon>Bacilli</taxon>
        <taxon>Lactobacillales</taxon>
        <taxon>Streptococcaceae</taxon>
        <taxon>Streptococcus</taxon>
    </lineage>
</organism>
<dbReference type="AlphaFoldDB" id="A0A4M9X767"/>
<protein>
    <submittedName>
        <fullName evidence="1">Uncharacterized protein</fullName>
    </submittedName>
</protein>
<sequence length="149" mass="16762">MYDMELKEKNMVYNMTDTNIKIGLLDLEMSQFDIPKKVVILSVRVNNKYKEVNGENVKTAEVSKITSAVLDADKVKVLTEMGISTDDLKAINLEIIGNLDKIAKLAQNDALLNVPVELIRPKVRLAWNMARNNWSGVKIVCEDIKVLGE</sequence>
<accession>A0A4M9X767</accession>
<dbReference type="Proteomes" id="UP000311674">
    <property type="component" value="Unassembled WGS sequence"/>
</dbReference>
<reference evidence="1 2" key="1">
    <citation type="submission" date="2019-04" db="EMBL/GenBank/DDBJ databases">
        <authorList>
            <consortium name="Pathogen Informatics"/>
        </authorList>
    </citation>
    <scope>NUCLEOTIDE SEQUENCE [LARGE SCALE GENOMIC DNA]</scope>
    <source>
        <strain evidence="1 2">GPSC148</strain>
    </source>
</reference>
<evidence type="ECO:0000313" key="2">
    <source>
        <dbReference type="Proteomes" id="UP000311674"/>
    </source>
</evidence>
<dbReference type="EMBL" id="CABBMN010000008">
    <property type="protein sequence ID" value="VSC31324.1"/>
    <property type="molecule type" value="Genomic_DNA"/>
</dbReference>
<name>A0A4M9X767_STREE</name>
<proteinExistence type="predicted"/>